<organism evidence="3 4">
    <name type="scientific">Panicum virgatum</name>
    <name type="common">Blackwell switchgrass</name>
    <dbReference type="NCBI Taxonomy" id="38727"/>
    <lineage>
        <taxon>Eukaryota</taxon>
        <taxon>Viridiplantae</taxon>
        <taxon>Streptophyta</taxon>
        <taxon>Embryophyta</taxon>
        <taxon>Tracheophyta</taxon>
        <taxon>Spermatophyta</taxon>
        <taxon>Magnoliopsida</taxon>
        <taxon>Liliopsida</taxon>
        <taxon>Poales</taxon>
        <taxon>Poaceae</taxon>
        <taxon>PACMAD clade</taxon>
        <taxon>Panicoideae</taxon>
        <taxon>Panicodae</taxon>
        <taxon>Paniceae</taxon>
        <taxon>Panicinae</taxon>
        <taxon>Panicum</taxon>
        <taxon>Panicum sect. Hiantes</taxon>
    </lineage>
</organism>
<evidence type="ECO:0000256" key="2">
    <source>
        <dbReference type="SAM" id="MobiDB-lite"/>
    </source>
</evidence>
<dbReference type="GO" id="GO:0009736">
    <property type="term" value="P:cytokinin-activated signaling pathway"/>
    <property type="evidence" value="ECO:0007669"/>
    <property type="project" value="InterPro"/>
</dbReference>
<protein>
    <recommendedName>
        <fullName evidence="5">Response regulatory domain-containing protein</fullName>
    </recommendedName>
</protein>
<dbReference type="PANTHER" id="PTHR43874">
    <property type="entry name" value="TWO-COMPONENT RESPONSE REGULATOR"/>
    <property type="match status" value="1"/>
</dbReference>
<evidence type="ECO:0000313" key="3">
    <source>
        <dbReference type="EMBL" id="KAG2584331.1"/>
    </source>
</evidence>
<dbReference type="InterPro" id="IPR011006">
    <property type="entry name" value="CheY-like_superfamily"/>
</dbReference>
<keyword evidence="1" id="KW-0902">Two-component regulatory system</keyword>
<comment type="caution">
    <text evidence="3">The sequence shown here is derived from an EMBL/GenBank/DDBJ whole genome shotgun (WGS) entry which is preliminary data.</text>
</comment>
<feature type="compositionally biased region" description="Low complexity" evidence="2">
    <location>
        <begin position="188"/>
        <end position="201"/>
    </location>
</feature>
<reference evidence="3 4" key="1">
    <citation type="submission" date="2020-05" db="EMBL/GenBank/DDBJ databases">
        <title>WGS assembly of Panicum virgatum.</title>
        <authorList>
            <person name="Lovell J.T."/>
            <person name="Jenkins J."/>
            <person name="Shu S."/>
            <person name="Juenger T.E."/>
            <person name="Schmutz J."/>
        </authorList>
    </citation>
    <scope>NUCLEOTIDE SEQUENCE [LARGE SCALE GENOMIC DNA]</scope>
    <source>
        <strain evidence="4">cv. AP13</strain>
    </source>
</reference>
<name>A0A8T0REL6_PANVG</name>
<gene>
    <name evidence="3" type="ORF">PVAP13_6KG297600</name>
</gene>
<dbReference type="SUPFAM" id="SSF52172">
    <property type="entry name" value="CheY-like"/>
    <property type="match status" value="1"/>
</dbReference>
<dbReference type="Proteomes" id="UP000823388">
    <property type="component" value="Chromosome 6K"/>
</dbReference>
<feature type="region of interest" description="Disordered" evidence="2">
    <location>
        <begin position="653"/>
        <end position="702"/>
    </location>
</feature>
<proteinExistence type="predicted"/>
<feature type="compositionally biased region" description="Low complexity" evidence="2">
    <location>
        <begin position="673"/>
        <end position="687"/>
    </location>
</feature>
<feature type="region of interest" description="Disordered" evidence="2">
    <location>
        <begin position="156"/>
        <end position="263"/>
    </location>
</feature>
<accession>A0A8T0REL6</accession>
<dbReference type="AlphaFoldDB" id="A0A8T0REL6"/>
<sequence length="732" mass="76688">MMSIFFTSRIRVLVVDDDAQFLKSSSTVLSALNYKVTTCGSPISALQVLTRNKLDAVLTNAFSAVACGFDFRASVESNLGIPVLYFLPLPREGSGEEADQLLRRLPPATYAIREPPYEHDMRPLRWVFAWRKCCLDAKVKQAARIPTAIVGDLMAGSTTDEEREDEEEERVQFKVVRASGRGRKRKASSNPGSSSGASLAGDHPGQRQQQMNAIEGQERDNMASNQQQERRGPRAKKNKGKAPQFQEPQAMDGRQLGQQQQQQQMSLLLQSLLHSLDVPPYNPGMFADAAGPSNNVAACAGASNAAAPPPAMPPPRPVYPAPAPAPRPVYPVPAPMPPLPPVNPIPAPMPPVYPVPAPALPFAHQSLQPPMAQQGMFVPWRYGNGNGNGNGSIMLSFQGPPAGDLFTGVGTFGASAAATNLLGGDDHDELSAMATMYPGLFNPPLAPQHVGAASDEAAIAALYSNNYCAGSLMAPQHIGHGAAAAANEEEEDKEALIIDGYINYNTAQFMAPQQVEFDHGVAPGEAAAMEEALNSISFSSGSSSLAPDQILGMASNVNEQAIAGGAFSDNAAASFVEPQNLVVAAPNGNNQLAPGALGDDDLNRDGSLMGSQGLGLHGAAVDGDDAGFSAMFPADQYEANTMFSLEDLLGLDDSPMSEAGQELNGQQGGATGGAAAAAAATGAAGTSPAGGEGGKATWDIEDDGDSDILDDLLLGDLWDNYRTSSDENNGHK</sequence>
<dbReference type="PANTHER" id="PTHR43874:SF123">
    <property type="entry name" value="TWO-COMPONENT RESPONSE REGULATOR ARR14"/>
    <property type="match status" value="1"/>
</dbReference>
<evidence type="ECO:0000313" key="4">
    <source>
        <dbReference type="Proteomes" id="UP000823388"/>
    </source>
</evidence>
<dbReference type="InterPro" id="IPR045279">
    <property type="entry name" value="ARR-like"/>
</dbReference>
<dbReference type="EMBL" id="CM029047">
    <property type="protein sequence ID" value="KAG2584331.1"/>
    <property type="molecule type" value="Genomic_DNA"/>
</dbReference>
<keyword evidence="4" id="KW-1185">Reference proteome</keyword>
<feature type="compositionally biased region" description="Acidic residues" evidence="2">
    <location>
        <begin position="159"/>
        <end position="169"/>
    </location>
</feature>
<dbReference type="GO" id="GO:0000160">
    <property type="term" value="P:phosphorelay signal transduction system"/>
    <property type="evidence" value="ECO:0007669"/>
    <property type="project" value="UniProtKB-KW"/>
</dbReference>
<evidence type="ECO:0000256" key="1">
    <source>
        <dbReference type="ARBA" id="ARBA00023012"/>
    </source>
</evidence>
<evidence type="ECO:0008006" key="5">
    <source>
        <dbReference type="Google" id="ProtNLM"/>
    </source>
</evidence>
<dbReference type="Gene3D" id="3.40.50.2300">
    <property type="match status" value="1"/>
</dbReference>